<dbReference type="InterPro" id="IPR014893">
    <property type="entry name" value="Ku_PK_bind"/>
</dbReference>
<sequence length="509" mass="55507">MSDFTSLSIKAQNERVLHFLCSSVGNASQVLSVEDTLQGVSQLRARKILQRPLLKVVLTIGDIRLAVQMFSKAQEEKFPTLKRVTTDGVGVGMASEYVRVGGEEHQGPIQPGDHVKAFRYGRGLIPCTEADLDAMKLHGLRSLEAVAFVPREEVPPYILMGGVKAILPLAGDHTGQKGFACIVRSMLELNRVLIVRHVRTRDAAPSLAVCFPSDQDGDCLYFAPLPFSEDVRPFRFSNYEEVQCTAAEERMIDNMIDALTVEETVLMPSETFNPSLQQYYGTLRSKLMSKEESDVPPLLPTLQASSTAFNAFGNPLQPVLEKALPVLDKVAAAFPFAEVDPAKAGDRRSHWFRLSSGVTPDGQDDNSTSDRAPSTVNAFLLKSKNGAKTGEGSVVSTSDVSTIAAEGLATTVKHVTTVDPVGSFEALLANAKQDGVARLTAMDEITEVILQLLRYSLKSAHYDKCDDALQALRQCCVHENDPDYYNSFLMKLSVETREMGSGTTTLTVG</sequence>
<dbReference type="VEuPathDB" id="TriTrypDB:ADEAN_000576300"/>
<reference evidence="4 5" key="1">
    <citation type="submission" date="2020-08" db="EMBL/GenBank/DDBJ databases">
        <authorList>
            <person name="Newling K."/>
            <person name="Davey J."/>
            <person name="Forrester S."/>
        </authorList>
    </citation>
    <scope>NUCLEOTIDE SEQUENCE [LARGE SCALE GENOMIC DNA]</scope>
    <source>
        <strain evidence="5">Crithidia deanei Carvalho (ATCC PRA-265)</strain>
    </source>
</reference>
<dbReference type="Pfam" id="PF02735">
    <property type="entry name" value="Ku"/>
    <property type="match status" value="1"/>
</dbReference>
<evidence type="ECO:0000313" key="5">
    <source>
        <dbReference type="Proteomes" id="UP000515908"/>
    </source>
</evidence>
<dbReference type="SUPFAM" id="SSF100939">
    <property type="entry name" value="SPOC domain-like"/>
    <property type="match status" value="1"/>
</dbReference>
<dbReference type="Gene3D" id="2.40.290.10">
    <property type="match status" value="1"/>
</dbReference>
<organism evidence="4 5">
    <name type="scientific">Angomonas deanei</name>
    <dbReference type="NCBI Taxonomy" id="59799"/>
    <lineage>
        <taxon>Eukaryota</taxon>
        <taxon>Discoba</taxon>
        <taxon>Euglenozoa</taxon>
        <taxon>Kinetoplastea</taxon>
        <taxon>Metakinetoplastina</taxon>
        <taxon>Trypanosomatida</taxon>
        <taxon>Trypanosomatidae</taxon>
        <taxon>Strigomonadinae</taxon>
        <taxon>Angomonas</taxon>
    </lineage>
</organism>
<dbReference type="GO" id="GO:0043564">
    <property type="term" value="C:Ku70:Ku80 complex"/>
    <property type="evidence" value="ECO:0007669"/>
    <property type="project" value="InterPro"/>
</dbReference>
<dbReference type="Proteomes" id="UP000515908">
    <property type="component" value="Chromosome 10"/>
</dbReference>
<name>A0A7G2CFY5_9TRYP</name>
<dbReference type="OrthoDB" id="30826at2759"/>
<dbReference type="GO" id="GO:0042162">
    <property type="term" value="F:telomeric DNA binding"/>
    <property type="evidence" value="ECO:0007669"/>
    <property type="project" value="InterPro"/>
</dbReference>
<dbReference type="CDD" id="cd00873">
    <property type="entry name" value="KU80"/>
    <property type="match status" value="1"/>
</dbReference>
<dbReference type="EMBL" id="LR877154">
    <property type="protein sequence ID" value="CAD2218275.1"/>
    <property type="molecule type" value="Genomic_DNA"/>
</dbReference>
<feature type="domain" description="Ku" evidence="3">
    <location>
        <begin position="106"/>
        <end position="242"/>
    </location>
</feature>
<protein>
    <submittedName>
        <fullName evidence="4">Ku70/Ku80 beta-barrel domain/Ku C terminal domain like, putative</fullName>
    </submittedName>
</protein>
<dbReference type="SMART" id="SM00559">
    <property type="entry name" value="Ku78"/>
    <property type="match status" value="1"/>
</dbReference>
<dbReference type="GO" id="GO:0000723">
    <property type="term" value="P:telomere maintenance"/>
    <property type="evidence" value="ECO:0007669"/>
    <property type="project" value="InterPro"/>
</dbReference>
<accession>A0A7G2CFY5</accession>
<evidence type="ECO:0000256" key="1">
    <source>
        <dbReference type="ARBA" id="ARBA00007726"/>
    </source>
</evidence>
<dbReference type="GO" id="GO:0006310">
    <property type="term" value="P:DNA recombination"/>
    <property type="evidence" value="ECO:0007669"/>
    <property type="project" value="InterPro"/>
</dbReference>
<evidence type="ECO:0000313" key="4">
    <source>
        <dbReference type="EMBL" id="CAD2218275.1"/>
    </source>
</evidence>
<dbReference type="InterPro" id="IPR006164">
    <property type="entry name" value="DNA_bd_Ku70/Ku80"/>
</dbReference>
<dbReference type="InterPro" id="IPR036494">
    <property type="entry name" value="Ku_C_sf"/>
</dbReference>
<dbReference type="GO" id="GO:0006303">
    <property type="term" value="P:double-strand break repair via nonhomologous end joining"/>
    <property type="evidence" value="ECO:0007669"/>
    <property type="project" value="InterPro"/>
</dbReference>
<proteinExistence type="inferred from homology"/>
<keyword evidence="2" id="KW-0238">DNA-binding</keyword>
<dbReference type="InterPro" id="IPR024193">
    <property type="entry name" value="Ku80"/>
</dbReference>
<dbReference type="PANTHER" id="PTHR12604">
    <property type="entry name" value="KU AUTOANTIGEN DNA HELICASE"/>
    <property type="match status" value="1"/>
</dbReference>
<dbReference type="AlphaFoldDB" id="A0A7G2CFY5"/>
<dbReference type="Gene3D" id="1.10.1600.10">
    <property type="match status" value="1"/>
</dbReference>
<dbReference type="PANTHER" id="PTHR12604:SF4">
    <property type="entry name" value="X-RAY REPAIR CROSS-COMPLEMENTING PROTEIN 5"/>
    <property type="match status" value="1"/>
</dbReference>
<dbReference type="Gene3D" id="1.25.40.240">
    <property type="entry name" value="Ku, C-terminal domain"/>
    <property type="match status" value="1"/>
</dbReference>
<dbReference type="SUPFAM" id="SSF101420">
    <property type="entry name" value="C-terminal domain of Ku80"/>
    <property type="match status" value="1"/>
</dbReference>
<dbReference type="Pfam" id="PF08785">
    <property type="entry name" value="Ku_PK_bind"/>
    <property type="match status" value="1"/>
</dbReference>
<comment type="similarity">
    <text evidence="1">Belongs to the ku80 family.</text>
</comment>
<dbReference type="GO" id="GO:0003684">
    <property type="term" value="F:damaged DNA binding"/>
    <property type="evidence" value="ECO:0007669"/>
    <property type="project" value="InterPro"/>
</dbReference>
<dbReference type="InterPro" id="IPR016194">
    <property type="entry name" value="SPOC-like_C_dom_sf"/>
</dbReference>
<keyword evidence="5" id="KW-1185">Reference proteome</keyword>
<evidence type="ECO:0000259" key="3">
    <source>
        <dbReference type="SMART" id="SM00559"/>
    </source>
</evidence>
<evidence type="ECO:0000256" key="2">
    <source>
        <dbReference type="ARBA" id="ARBA00023125"/>
    </source>
</evidence>
<dbReference type="GO" id="GO:0003690">
    <property type="term" value="F:double-stranded DNA binding"/>
    <property type="evidence" value="ECO:0007669"/>
    <property type="project" value="TreeGrafter"/>
</dbReference>
<gene>
    <name evidence="4" type="ORF">ADEAN_000576300</name>
</gene>